<name>A0A229P0A9_9BACL</name>
<keyword evidence="2" id="KW-0238">DNA-binding</keyword>
<dbReference type="Pfam" id="PF12833">
    <property type="entry name" value="HTH_18"/>
    <property type="match status" value="1"/>
</dbReference>
<dbReference type="SUPFAM" id="SSF46689">
    <property type="entry name" value="Homeodomain-like"/>
    <property type="match status" value="2"/>
</dbReference>
<sequence>MNPNWEPDLLFYTFIEMTPEFQKPHDTYSHWAGFIVDEGSFDYQLGHMAPWLKAERNDWIIVPPDTIFRRVTSGLSFHFLGFDWRGRSPQRLDEVTNTDGRVRPGHTRRFRSTTALLRESMSDHSPTAQLFRKHLLRDLWLLHVLETHQQSLTVPASDNPLARRALKLLGEHSATGPAVNATAYELGLSPVQLNRMFRKEFQMTPSEYVQRIRMEKVKQLLEKTPLTLSDIAERCGFADEHHLSKSFKKSFGINPSIYRKSHTIHV</sequence>
<keyword evidence="1" id="KW-0805">Transcription regulation</keyword>
<dbReference type="PANTHER" id="PTHR46796:SF13">
    <property type="entry name" value="HTH-TYPE TRANSCRIPTIONAL ACTIVATOR RHAS"/>
    <property type="match status" value="1"/>
</dbReference>
<dbReference type="AlphaFoldDB" id="A0A229P0A9"/>
<dbReference type="GO" id="GO:0043565">
    <property type="term" value="F:sequence-specific DNA binding"/>
    <property type="evidence" value="ECO:0007669"/>
    <property type="project" value="InterPro"/>
</dbReference>
<dbReference type="PROSITE" id="PS00041">
    <property type="entry name" value="HTH_ARAC_FAMILY_1"/>
    <property type="match status" value="1"/>
</dbReference>
<evidence type="ECO:0000313" key="6">
    <source>
        <dbReference type="Proteomes" id="UP000215145"/>
    </source>
</evidence>
<dbReference type="InterPro" id="IPR050204">
    <property type="entry name" value="AraC_XylS_family_regulators"/>
</dbReference>
<protein>
    <submittedName>
        <fullName evidence="5">AraC family transcriptional regulator</fullName>
    </submittedName>
</protein>
<dbReference type="PANTHER" id="PTHR46796">
    <property type="entry name" value="HTH-TYPE TRANSCRIPTIONAL ACTIVATOR RHAS-RELATED"/>
    <property type="match status" value="1"/>
</dbReference>
<dbReference type="InterPro" id="IPR018062">
    <property type="entry name" value="HTH_AraC-typ_CS"/>
</dbReference>
<dbReference type="EMBL" id="NMUQ01000001">
    <property type="protein sequence ID" value="OXM15672.1"/>
    <property type="molecule type" value="Genomic_DNA"/>
</dbReference>
<accession>A0A229P0A9</accession>
<dbReference type="Gene3D" id="1.10.10.60">
    <property type="entry name" value="Homeodomain-like"/>
    <property type="match status" value="2"/>
</dbReference>
<feature type="domain" description="HTH araC/xylS-type" evidence="4">
    <location>
        <begin position="163"/>
        <end position="261"/>
    </location>
</feature>
<comment type="caution">
    <text evidence="5">The sequence shown here is derived from an EMBL/GenBank/DDBJ whole genome shotgun (WGS) entry which is preliminary data.</text>
</comment>
<gene>
    <name evidence="5" type="ORF">CGZ75_02775</name>
</gene>
<proteinExistence type="predicted"/>
<reference evidence="5 6" key="1">
    <citation type="submission" date="2017-07" db="EMBL/GenBank/DDBJ databases">
        <title>Paenibacillus herberti R33 genome sequencing and assembly.</title>
        <authorList>
            <person name="Su W."/>
        </authorList>
    </citation>
    <scope>NUCLEOTIDE SEQUENCE [LARGE SCALE GENOMIC DNA]</scope>
    <source>
        <strain evidence="5 6">R33</strain>
    </source>
</reference>
<dbReference type="Proteomes" id="UP000215145">
    <property type="component" value="Unassembled WGS sequence"/>
</dbReference>
<dbReference type="OrthoDB" id="2636626at2"/>
<dbReference type="PROSITE" id="PS01124">
    <property type="entry name" value="HTH_ARAC_FAMILY_2"/>
    <property type="match status" value="1"/>
</dbReference>
<evidence type="ECO:0000259" key="4">
    <source>
        <dbReference type="PROSITE" id="PS01124"/>
    </source>
</evidence>
<evidence type="ECO:0000313" key="5">
    <source>
        <dbReference type="EMBL" id="OXM15672.1"/>
    </source>
</evidence>
<evidence type="ECO:0000256" key="3">
    <source>
        <dbReference type="ARBA" id="ARBA00023163"/>
    </source>
</evidence>
<keyword evidence="3" id="KW-0804">Transcription</keyword>
<evidence type="ECO:0000256" key="1">
    <source>
        <dbReference type="ARBA" id="ARBA00023015"/>
    </source>
</evidence>
<dbReference type="InterPro" id="IPR018060">
    <property type="entry name" value="HTH_AraC"/>
</dbReference>
<dbReference type="SMART" id="SM00342">
    <property type="entry name" value="HTH_ARAC"/>
    <property type="match status" value="1"/>
</dbReference>
<organism evidence="5 6">
    <name type="scientific">Paenibacillus herberti</name>
    <dbReference type="NCBI Taxonomy" id="1619309"/>
    <lineage>
        <taxon>Bacteria</taxon>
        <taxon>Bacillati</taxon>
        <taxon>Bacillota</taxon>
        <taxon>Bacilli</taxon>
        <taxon>Bacillales</taxon>
        <taxon>Paenibacillaceae</taxon>
        <taxon>Paenibacillus</taxon>
    </lineage>
</organism>
<dbReference type="GO" id="GO:0003700">
    <property type="term" value="F:DNA-binding transcription factor activity"/>
    <property type="evidence" value="ECO:0007669"/>
    <property type="project" value="InterPro"/>
</dbReference>
<dbReference type="RefSeq" id="WP_089522765.1">
    <property type="nucleotide sequence ID" value="NZ_NMUQ01000001.1"/>
</dbReference>
<keyword evidence="6" id="KW-1185">Reference proteome</keyword>
<evidence type="ECO:0000256" key="2">
    <source>
        <dbReference type="ARBA" id="ARBA00023125"/>
    </source>
</evidence>
<dbReference type="InterPro" id="IPR009057">
    <property type="entry name" value="Homeodomain-like_sf"/>
</dbReference>